<dbReference type="RefSeq" id="XP_009216331.1">
    <property type="nucleotide sequence ID" value="XM_009218067.1"/>
</dbReference>
<reference evidence="3" key="5">
    <citation type="submission" date="2018-04" db="UniProtKB">
        <authorList>
            <consortium name="EnsemblFungi"/>
        </authorList>
    </citation>
    <scope>IDENTIFICATION</scope>
    <source>
        <strain evidence="3">R3-111a-1</strain>
    </source>
</reference>
<evidence type="ECO:0000313" key="3">
    <source>
        <dbReference type="EnsemblFungi" id="EJT80322"/>
    </source>
</evidence>
<gene>
    <name evidence="3" type="primary">20340781</name>
    <name evidence="2" type="ORF">GGTG_00323</name>
</gene>
<dbReference type="HOGENOM" id="CLU_1777567_0_0_1"/>
<reference evidence="3" key="4">
    <citation type="journal article" date="2015" name="G3 (Bethesda)">
        <title>Genome sequences of three phytopathogenic species of the Magnaporthaceae family of fungi.</title>
        <authorList>
            <person name="Okagaki L.H."/>
            <person name="Nunes C.C."/>
            <person name="Sailsbery J."/>
            <person name="Clay B."/>
            <person name="Brown D."/>
            <person name="John T."/>
            <person name="Oh Y."/>
            <person name="Young N."/>
            <person name="Fitzgerald M."/>
            <person name="Haas B.J."/>
            <person name="Zeng Q."/>
            <person name="Young S."/>
            <person name="Adiconis X."/>
            <person name="Fan L."/>
            <person name="Levin J.Z."/>
            <person name="Mitchell T.K."/>
            <person name="Okubara P.A."/>
            <person name="Farman M.L."/>
            <person name="Kohn L.M."/>
            <person name="Birren B."/>
            <person name="Ma L.-J."/>
            <person name="Dean R.A."/>
        </authorList>
    </citation>
    <scope>NUCLEOTIDE SEQUENCE</scope>
    <source>
        <strain evidence="3">R3-111a-1</strain>
    </source>
</reference>
<dbReference type="EnsemblFungi" id="EJT80322">
    <property type="protein sequence ID" value="EJT80322"/>
    <property type="gene ID" value="GGTG_00323"/>
</dbReference>
<evidence type="ECO:0000256" key="1">
    <source>
        <dbReference type="SAM" id="MobiDB-lite"/>
    </source>
</evidence>
<dbReference type="Proteomes" id="UP000006039">
    <property type="component" value="Unassembled WGS sequence"/>
</dbReference>
<feature type="region of interest" description="Disordered" evidence="1">
    <location>
        <begin position="1"/>
        <end position="146"/>
    </location>
</feature>
<reference evidence="2" key="2">
    <citation type="submission" date="2010-07" db="EMBL/GenBank/DDBJ databases">
        <authorList>
            <consortium name="The Broad Institute Genome Sequencing Platform"/>
            <consortium name="Broad Institute Genome Sequencing Center for Infectious Disease"/>
            <person name="Ma L.-J."/>
            <person name="Dead R."/>
            <person name="Young S."/>
            <person name="Zeng Q."/>
            <person name="Koehrsen M."/>
            <person name="Alvarado L."/>
            <person name="Berlin A."/>
            <person name="Chapman S.B."/>
            <person name="Chen Z."/>
            <person name="Freedman E."/>
            <person name="Gellesch M."/>
            <person name="Goldberg J."/>
            <person name="Griggs A."/>
            <person name="Gujja S."/>
            <person name="Heilman E.R."/>
            <person name="Heiman D."/>
            <person name="Hepburn T."/>
            <person name="Howarth C."/>
            <person name="Jen D."/>
            <person name="Larson L."/>
            <person name="Mehta T."/>
            <person name="Neiman D."/>
            <person name="Pearson M."/>
            <person name="Roberts A."/>
            <person name="Saif S."/>
            <person name="Shea T."/>
            <person name="Shenoy N."/>
            <person name="Sisk P."/>
            <person name="Stolte C."/>
            <person name="Sykes S."/>
            <person name="Walk T."/>
            <person name="White J."/>
            <person name="Yandava C."/>
            <person name="Haas B."/>
            <person name="Nusbaum C."/>
            <person name="Birren B."/>
        </authorList>
    </citation>
    <scope>NUCLEOTIDE SEQUENCE</scope>
    <source>
        <strain evidence="2">R3-111a-1</strain>
    </source>
</reference>
<protein>
    <submittedName>
        <fullName evidence="2 3">Uncharacterized protein</fullName>
    </submittedName>
</protein>
<proteinExistence type="predicted"/>
<sequence>MQVGATLRAREAGPSRASPLERVRRRFCRSKPNGRHDRRWRGGELPDWPGRLAGGGESRRGSTGVRANQMSRAPENCDGGVTGRDDWGALAAAPLIDGQSSRRRTKSRALTAPAGCGRLSNHGTPPPTYPALPPSPTSRERSQGQS</sequence>
<reference evidence="4" key="1">
    <citation type="submission" date="2010-07" db="EMBL/GenBank/DDBJ databases">
        <title>The genome sequence of Gaeumannomyces graminis var. tritici strain R3-111a-1.</title>
        <authorList>
            <consortium name="The Broad Institute Genome Sequencing Platform"/>
            <person name="Ma L.-J."/>
            <person name="Dead R."/>
            <person name="Young S."/>
            <person name="Zeng Q."/>
            <person name="Koehrsen M."/>
            <person name="Alvarado L."/>
            <person name="Berlin A."/>
            <person name="Chapman S.B."/>
            <person name="Chen Z."/>
            <person name="Freedman E."/>
            <person name="Gellesch M."/>
            <person name="Goldberg J."/>
            <person name="Griggs A."/>
            <person name="Gujja S."/>
            <person name="Heilman E.R."/>
            <person name="Heiman D."/>
            <person name="Hepburn T."/>
            <person name="Howarth C."/>
            <person name="Jen D."/>
            <person name="Larson L."/>
            <person name="Mehta T."/>
            <person name="Neiman D."/>
            <person name="Pearson M."/>
            <person name="Roberts A."/>
            <person name="Saif S."/>
            <person name="Shea T."/>
            <person name="Shenoy N."/>
            <person name="Sisk P."/>
            <person name="Stolte C."/>
            <person name="Sykes S."/>
            <person name="Walk T."/>
            <person name="White J."/>
            <person name="Yandava C."/>
            <person name="Haas B."/>
            <person name="Nusbaum C."/>
            <person name="Birren B."/>
        </authorList>
    </citation>
    <scope>NUCLEOTIDE SEQUENCE [LARGE SCALE GENOMIC DNA]</scope>
    <source>
        <strain evidence="4">R3-111a-1</strain>
    </source>
</reference>
<evidence type="ECO:0000313" key="2">
    <source>
        <dbReference type="EMBL" id="EJT80322.1"/>
    </source>
</evidence>
<dbReference type="AlphaFoldDB" id="J3NGD2"/>
<reference evidence="2" key="3">
    <citation type="submission" date="2010-09" db="EMBL/GenBank/DDBJ databases">
        <title>Annotation of Gaeumannomyces graminis var. tritici R3-111a-1.</title>
        <authorList>
            <consortium name="The Broad Institute Genome Sequencing Platform"/>
            <person name="Ma L.-J."/>
            <person name="Dead R."/>
            <person name="Young S.K."/>
            <person name="Zeng Q."/>
            <person name="Gargeya S."/>
            <person name="Fitzgerald M."/>
            <person name="Haas B."/>
            <person name="Abouelleil A."/>
            <person name="Alvarado L."/>
            <person name="Arachchi H.M."/>
            <person name="Berlin A."/>
            <person name="Brown A."/>
            <person name="Chapman S.B."/>
            <person name="Chen Z."/>
            <person name="Dunbar C."/>
            <person name="Freedman E."/>
            <person name="Gearin G."/>
            <person name="Gellesch M."/>
            <person name="Goldberg J."/>
            <person name="Griggs A."/>
            <person name="Gujja S."/>
            <person name="Heiman D."/>
            <person name="Howarth C."/>
            <person name="Larson L."/>
            <person name="Lui A."/>
            <person name="MacDonald P.J.P."/>
            <person name="Mehta T."/>
            <person name="Montmayeur A."/>
            <person name="Murphy C."/>
            <person name="Neiman D."/>
            <person name="Pearson M."/>
            <person name="Priest M."/>
            <person name="Roberts A."/>
            <person name="Saif S."/>
            <person name="Shea T."/>
            <person name="Shenoy N."/>
            <person name="Sisk P."/>
            <person name="Stolte C."/>
            <person name="Sykes S."/>
            <person name="Yandava C."/>
            <person name="Wortman J."/>
            <person name="Nusbaum C."/>
            <person name="Birren B."/>
        </authorList>
    </citation>
    <scope>NUCLEOTIDE SEQUENCE</scope>
    <source>
        <strain evidence="2">R3-111a-1</strain>
    </source>
</reference>
<keyword evidence="4" id="KW-1185">Reference proteome</keyword>
<feature type="compositionally biased region" description="Basic residues" evidence="1">
    <location>
        <begin position="23"/>
        <end position="39"/>
    </location>
</feature>
<accession>J3NGD2</accession>
<evidence type="ECO:0000313" key="4">
    <source>
        <dbReference type="Proteomes" id="UP000006039"/>
    </source>
</evidence>
<dbReference type="EMBL" id="GL385395">
    <property type="protein sequence ID" value="EJT80322.1"/>
    <property type="molecule type" value="Genomic_DNA"/>
</dbReference>
<dbReference type="VEuPathDB" id="FungiDB:GGTG_00323"/>
<dbReference type="GeneID" id="20340781"/>
<organism evidence="2">
    <name type="scientific">Gaeumannomyces tritici (strain R3-111a-1)</name>
    <name type="common">Wheat and barley take-all root rot fungus</name>
    <name type="synonym">Gaeumannomyces graminis var. tritici</name>
    <dbReference type="NCBI Taxonomy" id="644352"/>
    <lineage>
        <taxon>Eukaryota</taxon>
        <taxon>Fungi</taxon>
        <taxon>Dikarya</taxon>
        <taxon>Ascomycota</taxon>
        <taxon>Pezizomycotina</taxon>
        <taxon>Sordariomycetes</taxon>
        <taxon>Sordariomycetidae</taxon>
        <taxon>Magnaporthales</taxon>
        <taxon>Magnaporthaceae</taxon>
        <taxon>Gaeumannomyces</taxon>
    </lineage>
</organism>
<name>J3NGD2_GAET3</name>
<feature type="compositionally biased region" description="Pro residues" evidence="1">
    <location>
        <begin position="124"/>
        <end position="136"/>
    </location>
</feature>